<evidence type="ECO:0000313" key="3">
    <source>
        <dbReference type="Proteomes" id="UP000054618"/>
    </source>
</evidence>
<evidence type="ECO:0000256" key="1">
    <source>
        <dbReference type="SAM" id="MobiDB-lite"/>
    </source>
</evidence>
<dbReference type="PATRIC" id="fig|45073.5.peg.3035"/>
<dbReference type="EMBL" id="LNYS01000025">
    <property type="protein sequence ID" value="KTD45387.1"/>
    <property type="molecule type" value="Genomic_DNA"/>
</dbReference>
<gene>
    <name evidence="2" type="ORF">Lqui_2858</name>
</gene>
<sequence>MSSPQKPARKNYKKISDDQLDDLAGGRYAVDPVTGYEIPGGRPNVTAAAEKKSTAVNKKKKKS</sequence>
<protein>
    <submittedName>
        <fullName evidence="2">Uncharacterized protein</fullName>
    </submittedName>
</protein>
<organism evidence="2 3">
    <name type="scientific">Legionella quinlivanii</name>
    <dbReference type="NCBI Taxonomy" id="45073"/>
    <lineage>
        <taxon>Bacteria</taxon>
        <taxon>Pseudomonadati</taxon>
        <taxon>Pseudomonadota</taxon>
        <taxon>Gammaproteobacteria</taxon>
        <taxon>Legionellales</taxon>
        <taxon>Legionellaceae</taxon>
        <taxon>Legionella</taxon>
    </lineage>
</organism>
<dbReference type="AlphaFoldDB" id="A0A0W0XLH2"/>
<dbReference type="STRING" id="45073.Lqui_2858"/>
<evidence type="ECO:0000313" key="2">
    <source>
        <dbReference type="EMBL" id="KTD45387.1"/>
    </source>
</evidence>
<name>A0A0W0XLH2_9GAMM</name>
<dbReference type="Proteomes" id="UP000054618">
    <property type="component" value="Unassembled WGS sequence"/>
</dbReference>
<keyword evidence="3" id="KW-1185">Reference proteome</keyword>
<reference evidence="2 3" key="1">
    <citation type="submission" date="2015-11" db="EMBL/GenBank/DDBJ databases">
        <title>Genomic analysis of 38 Legionella species identifies large and diverse effector repertoires.</title>
        <authorList>
            <person name="Burstein D."/>
            <person name="Amaro F."/>
            <person name="Zusman T."/>
            <person name="Lifshitz Z."/>
            <person name="Cohen O."/>
            <person name="Gilbert J.A."/>
            <person name="Pupko T."/>
            <person name="Shuman H.A."/>
            <person name="Segal G."/>
        </authorList>
    </citation>
    <scope>NUCLEOTIDE SEQUENCE [LARGE SCALE GENOMIC DNA]</scope>
    <source>
        <strain evidence="2 3">CDC#1442-AUS-E</strain>
    </source>
</reference>
<accession>A0A0W0XLH2</accession>
<feature type="region of interest" description="Disordered" evidence="1">
    <location>
        <begin position="33"/>
        <end position="63"/>
    </location>
</feature>
<proteinExistence type="predicted"/>
<comment type="caution">
    <text evidence="2">The sequence shown here is derived from an EMBL/GenBank/DDBJ whole genome shotgun (WGS) entry which is preliminary data.</text>
</comment>